<accession>A0A078S4G6</accession>
<dbReference type="PATRIC" id="fig|1339349.3.peg.2055"/>
<dbReference type="GeneID" id="99751899"/>
<evidence type="ECO:0000313" key="4">
    <source>
        <dbReference type="Proteomes" id="UP000028013"/>
    </source>
</evidence>
<organism evidence="3 4">
    <name type="scientific">Bacteroides uniformis str. 3978 T3 ii</name>
    <dbReference type="NCBI Taxonomy" id="1339349"/>
    <lineage>
        <taxon>Bacteria</taxon>
        <taxon>Pseudomonadati</taxon>
        <taxon>Bacteroidota</taxon>
        <taxon>Bacteroidia</taxon>
        <taxon>Bacteroidales</taxon>
        <taxon>Bacteroidaceae</taxon>
        <taxon>Bacteroides</taxon>
    </lineage>
</organism>
<dbReference type="EMBL" id="JNHN01000172">
    <property type="protein sequence ID" value="KDS50922.1"/>
    <property type="molecule type" value="Genomic_DNA"/>
</dbReference>
<feature type="domain" description="DUF4923" evidence="2">
    <location>
        <begin position="25"/>
        <end position="197"/>
    </location>
</feature>
<dbReference type="AlphaFoldDB" id="A0A078S4G6"/>
<dbReference type="Proteomes" id="UP000028013">
    <property type="component" value="Unassembled WGS sequence"/>
</dbReference>
<proteinExistence type="predicted"/>
<dbReference type="RefSeq" id="WP_005836520.1">
    <property type="nucleotide sequence ID" value="NZ_JNHN01000172.1"/>
</dbReference>
<sequence length="198" mass="21330">MKRLVFWQLFVAALLLTSNSHAQSIKDLFNKENIEKAVNAVTGKSTADMTGTWSYTGSAIEFESDNLLQKAGGAVAATAAEKKLDEQLAKVGIKAGQMSFTFNADSTFSAKVGQKSMKGSYSYDASTQKVNLKFAKLIGMNAKVNATSTTMDLLFESDKLLKLITFLSSKSSNSTLKSIGSLANSYDGMMLGFSLQKL</sequence>
<feature type="signal peptide" evidence="1">
    <location>
        <begin position="1"/>
        <end position="22"/>
    </location>
</feature>
<dbReference type="Pfam" id="PF16270">
    <property type="entry name" value="DUF4923"/>
    <property type="match status" value="1"/>
</dbReference>
<reference evidence="3 4" key="1">
    <citation type="submission" date="2014-04" db="EMBL/GenBank/DDBJ databases">
        <authorList>
            <person name="Sears C."/>
            <person name="Carroll K."/>
            <person name="Sack B.R."/>
            <person name="Qadri F."/>
            <person name="Myers L.L."/>
            <person name="Chung G.-T."/>
            <person name="Escheverria P."/>
            <person name="Fraser C.M."/>
            <person name="Sadzewicz L."/>
            <person name="Shefchek K.A."/>
            <person name="Tallon L."/>
            <person name="Das S.P."/>
            <person name="Daugherty S."/>
            <person name="Mongodin E.F."/>
        </authorList>
    </citation>
    <scope>NUCLEOTIDE SEQUENCE [LARGE SCALE GENOMIC DNA]</scope>
    <source>
        <strain evidence="3 4">3978 T3 ii</strain>
    </source>
</reference>
<gene>
    <name evidence="3" type="ORF">M094_0820</name>
</gene>
<evidence type="ECO:0000313" key="3">
    <source>
        <dbReference type="EMBL" id="KDS50922.1"/>
    </source>
</evidence>
<evidence type="ECO:0000259" key="2">
    <source>
        <dbReference type="Pfam" id="PF16270"/>
    </source>
</evidence>
<dbReference type="InterPro" id="IPR032575">
    <property type="entry name" value="DUF4923"/>
</dbReference>
<evidence type="ECO:0000256" key="1">
    <source>
        <dbReference type="SAM" id="SignalP"/>
    </source>
</evidence>
<name>A0A078S4G6_BACUN</name>
<comment type="caution">
    <text evidence="3">The sequence shown here is derived from an EMBL/GenBank/DDBJ whole genome shotgun (WGS) entry which is preliminary data.</text>
</comment>
<keyword evidence="1" id="KW-0732">Signal</keyword>
<feature type="chain" id="PRO_5001744870" description="DUF4923 domain-containing protein" evidence="1">
    <location>
        <begin position="23"/>
        <end position="198"/>
    </location>
</feature>
<protein>
    <recommendedName>
        <fullName evidence="2">DUF4923 domain-containing protein</fullName>
    </recommendedName>
</protein>